<sequence length="948" mass="106493">MDPQFSPAKTRWALQPPYTVASRETYKVVKSAVIIASSPVLIAVPPRSPLSCPNPSLPQPSPPPLPIPYFSPPHPYDLPLPIPYPLPLPPSLPLLPRRYRLFPLPPPPLMYSAAHTSDSGKAPCSGLCLFSISSCVVTRRHAPFTWFLLSGHAYHSHFIAPPGYGVVIEVADLRLRRSRRCAASRVLVQAGLSAQQSRIRPLVRFCGRGPKNPLWKTTFSEVNIEYKSNGATRKKSEVKSKSASKSRSQKLVTYEDRPSANSAARGRPSSPSSSSSSHLTRAEKIARIKALQRLYNLRSSDRKASPSAGYQPASQRRRQYYSYQQNTNSRRFYRHSNGTGDGGAYDPTNDTIVIDGDDFVYDADSHAFGAITGTSAEAPSVRLFSVGEPTWISSDFILHDGMNATEAEVDEEAGMVASPRKANKRKNKKNKKKRKKQGKKQRAKEDPLEDEDGSLERIPRSAWAPSSGSYRGSSRRSYHRTRYYTVSRGRPSRRKQYRVTISRHDPPARTSSPAKPQRDPATSSSPSRGHNEIIPRKPSKHVPESSKEVYYPSKTFGFLDPKPAKPEAEEAPATPSSGHERRELFVLKVRSFKSHCGGEITDDRGRFTSPGYPQKTGGKNSCFWRFKTPPGSHWKLQCTHFRIRKSRNCMRDHLAIRINEGDWTRYCGREGPSVALTSSHAAYVDVVLNTFRNDSARTICSWESRYLGTSCSSWSCTDYRKLTSDHTMCRSTPPTCSVYLEGVTRSERAFILDSHNKYRAIVARGEENEGLPGPQYSASDMQQLVWNDELAQVAQAWASACPDYHDCQDCRRVLSRDYYVGQNIFYEWSSSNGGSVWETAVRLWYEEVKYVPNYLTKSFRMMDHAVIGHYTQLVWAETREVGCGATYHDCSKVFKGRMWKLKCKIYVCNYGPTGNYVRKPMYSIGPPASACPPDTRPSIQYPGLCALR</sequence>
<feature type="region of interest" description="Disordered" evidence="3">
    <location>
        <begin position="408"/>
        <end position="579"/>
    </location>
</feature>
<dbReference type="SUPFAM" id="SSF55797">
    <property type="entry name" value="PR-1-like"/>
    <property type="match status" value="1"/>
</dbReference>
<dbReference type="PANTHER" id="PTHR10334">
    <property type="entry name" value="CYSTEINE-RICH SECRETORY PROTEIN-RELATED"/>
    <property type="match status" value="1"/>
</dbReference>
<dbReference type="PRINTS" id="PR00838">
    <property type="entry name" value="V5ALLERGEN"/>
</dbReference>
<evidence type="ECO:0000313" key="6">
    <source>
        <dbReference type="Proteomes" id="UP000283509"/>
    </source>
</evidence>
<feature type="compositionally biased region" description="Polar residues" evidence="3">
    <location>
        <begin position="509"/>
        <end position="528"/>
    </location>
</feature>
<dbReference type="Gene3D" id="3.40.33.10">
    <property type="entry name" value="CAP"/>
    <property type="match status" value="1"/>
</dbReference>
<evidence type="ECO:0000256" key="2">
    <source>
        <dbReference type="PROSITE-ProRule" id="PRU00059"/>
    </source>
</evidence>
<protein>
    <recommendedName>
        <fullName evidence="4">CUB domain-containing protein</fullName>
    </recommendedName>
</protein>
<dbReference type="AlphaFoldDB" id="A0A3R7SLH7"/>
<feature type="compositionally biased region" description="Basic residues" evidence="3">
    <location>
        <begin position="421"/>
        <end position="442"/>
    </location>
</feature>
<dbReference type="Proteomes" id="UP000283509">
    <property type="component" value="Unassembled WGS sequence"/>
</dbReference>
<comment type="caution">
    <text evidence="5">The sequence shown here is derived from an EMBL/GenBank/DDBJ whole genome shotgun (WGS) entry which is preliminary data.</text>
</comment>
<dbReference type="GO" id="GO:0005576">
    <property type="term" value="C:extracellular region"/>
    <property type="evidence" value="ECO:0007669"/>
    <property type="project" value="InterPro"/>
</dbReference>
<dbReference type="EMBL" id="QCYY01003018">
    <property type="protein sequence ID" value="ROT65899.1"/>
    <property type="molecule type" value="Genomic_DNA"/>
</dbReference>
<reference evidence="5 6" key="2">
    <citation type="submission" date="2019-01" db="EMBL/GenBank/DDBJ databases">
        <title>The decoding of complex shrimp genome reveals the adaptation for benthos swimmer, frequently molting mechanism and breeding impact on genome.</title>
        <authorList>
            <person name="Sun Y."/>
            <person name="Gao Y."/>
            <person name="Yu Y."/>
        </authorList>
    </citation>
    <scope>NUCLEOTIDE SEQUENCE [LARGE SCALE GENOMIC DNA]</scope>
    <source>
        <tissue evidence="5">Muscle</tissue>
    </source>
</reference>
<dbReference type="CDD" id="cd05380">
    <property type="entry name" value="CAP_euk"/>
    <property type="match status" value="1"/>
</dbReference>
<dbReference type="InterPro" id="IPR018244">
    <property type="entry name" value="Allrgn_V5/Tpx1_CS"/>
</dbReference>
<dbReference type="InterPro" id="IPR001283">
    <property type="entry name" value="CRISP-related"/>
</dbReference>
<dbReference type="Pfam" id="PF00188">
    <property type="entry name" value="CAP"/>
    <property type="match status" value="1"/>
</dbReference>
<dbReference type="InterPro" id="IPR014044">
    <property type="entry name" value="CAP_dom"/>
</dbReference>
<dbReference type="SMART" id="SM00198">
    <property type="entry name" value="SCP"/>
    <property type="match status" value="1"/>
</dbReference>
<organism evidence="5 6">
    <name type="scientific">Penaeus vannamei</name>
    <name type="common">Whiteleg shrimp</name>
    <name type="synonym">Litopenaeus vannamei</name>
    <dbReference type="NCBI Taxonomy" id="6689"/>
    <lineage>
        <taxon>Eukaryota</taxon>
        <taxon>Metazoa</taxon>
        <taxon>Ecdysozoa</taxon>
        <taxon>Arthropoda</taxon>
        <taxon>Crustacea</taxon>
        <taxon>Multicrustacea</taxon>
        <taxon>Malacostraca</taxon>
        <taxon>Eumalacostraca</taxon>
        <taxon>Eucarida</taxon>
        <taxon>Decapoda</taxon>
        <taxon>Dendrobranchiata</taxon>
        <taxon>Penaeoidea</taxon>
        <taxon>Penaeidae</taxon>
        <taxon>Penaeus</taxon>
    </lineage>
</organism>
<accession>A0A3R7SLH7</accession>
<dbReference type="SMART" id="SM00042">
    <property type="entry name" value="CUB"/>
    <property type="match status" value="1"/>
</dbReference>
<dbReference type="PROSITE" id="PS01180">
    <property type="entry name" value="CUB"/>
    <property type="match status" value="1"/>
</dbReference>
<proteinExistence type="predicted"/>
<feature type="compositionally biased region" description="Low complexity" evidence="3">
    <location>
        <begin position="259"/>
        <end position="277"/>
    </location>
</feature>
<dbReference type="SUPFAM" id="SSF49854">
    <property type="entry name" value="Spermadhesin, CUB domain"/>
    <property type="match status" value="2"/>
</dbReference>
<feature type="compositionally biased region" description="Basic residues" evidence="3">
    <location>
        <begin position="473"/>
        <end position="482"/>
    </location>
</feature>
<dbReference type="PRINTS" id="PR00837">
    <property type="entry name" value="V5TPXLIKE"/>
</dbReference>
<dbReference type="InterPro" id="IPR002413">
    <property type="entry name" value="V5_allergen-like"/>
</dbReference>
<dbReference type="InterPro" id="IPR000859">
    <property type="entry name" value="CUB_dom"/>
</dbReference>
<feature type="compositionally biased region" description="Basic and acidic residues" evidence="3">
    <location>
        <begin position="529"/>
        <end position="547"/>
    </location>
</feature>
<dbReference type="InterPro" id="IPR035914">
    <property type="entry name" value="Sperma_CUB_dom_sf"/>
</dbReference>
<evidence type="ECO:0000313" key="5">
    <source>
        <dbReference type="EMBL" id="ROT65899.1"/>
    </source>
</evidence>
<dbReference type="PROSITE" id="PS01010">
    <property type="entry name" value="CRISP_2"/>
    <property type="match status" value="1"/>
</dbReference>
<name>A0A3R7SLH7_PENVA</name>
<feature type="region of interest" description="Disordered" evidence="3">
    <location>
        <begin position="230"/>
        <end position="280"/>
    </location>
</feature>
<dbReference type="CDD" id="cd00041">
    <property type="entry name" value="CUB"/>
    <property type="match status" value="1"/>
</dbReference>
<comment type="caution">
    <text evidence="2">Lacks conserved residue(s) required for the propagation of feature annotation.</text>
</comment>
<feature type="region of interest" description="Disordered" evidence="3">
    <location>
        <begin position="297"/>
        <end position="319"/>
    </location>
</feature>
<keyword evidence="1" id="KW-1015">Disulfide bond</keyword>
<dbReference type="InterPro" id="IPR035940">
    <property type="entry name" value="CAP_sf"/>
</dbReference>
<dbReference type="OrthoDB" id="414826at2759"/>
<dbReference type="PROSITE" id="PS01009">
    <property type="entry name" value="CRISP_1"/>
    <property type="match status" value="1"/>
</dbReference>
<dbReference type="Pfam" id="PF00431">
    <property type="entry name" value="CUB"/>
    <property type="match status" value="1"/>
</dbReference>
<evidence type="ECO:0000256" key="1">
    <source>
        <dbReference type="ARBA" id="ARBA00023157"/>
    </source>
</evidence>
<reference evidence="5 6" key="1">
    <citation type="submission" date="2018-04" db="EMBL/GenBank/DDBJ databases">
        <authorList>
            <person name="Zhang X."/>
            <person name="Yuan J."/>
            <person name="Li F."/>
            <person name="Xiang J."/>
        </authorList>
    </citation>
    <scope>NUCLEOTIDE SEQUENCE [LARGE SCALE GENOMIC DNA]</scope>
    <source>
        <tissue evidence="5">Muscle</tissue>
    </source>
</reference>
<feature type="domain" description="CUB" evidence="4">
    <location>
        <begin position="596"/>
        <end position="709"/>
    </location>
</feature>
<evidence type="ECO:0000256" key="3">
    <source>
        <dbReference type="SAM" id="MobiDB-lite"/>
    </source>
</evidence>
<evidence type="ECO:0000259" key="4">
    <source>
        <dbReference type="PROSITE" id="PS01180"/>
    </source>
</evidence>
<keyword evidence="6" id="KW-1185">Reference proteome</keyword>
<gene>
    <name evidence="5" type="ORF">C7M84_016134</name>
</gene>
<dbReference type="Gene3D" id="2.60.120.290">
    <property type="entry name" value="Spermadhesin, CUB domain"/>
    <property type="match status" value="1"/>
</dbReference>